<comment type="caution">
    <text evidence="2">The sequence shown here is derived from an EMBL/GenBank/DDBJ whole genome shotgun (WGS) entry which is preliminary data.</text>
</comment>
<feature type="transmembrane region" description="Helical" evidence="1">
    <location>
        <begin position="98"/>
        <end position="120"/>
    </location>
</feature>
<sequence length="190" mass="22418">MTETQSNALKSIHDKQASVSGDLIQYWWDYSAFDTWQYWLLIVVFFVPLVVLFIKIDRSRALHLGFYGLNIHLWSAYFDSFGTRNGFWSYPYQTLPLLPLQFGLDSSLIPVAFILVYQWTIHKRKNYYLYGISLALIFTFILKPIMIWSNFFQFHYGANLFHLLLSYLFVMLLSKLITDLFVKMETTSGT</sequence>
<gene>
    <name evidence="2" type="ORF">GJU40_15925</name>
</gene>
<proteinExistence type="predicted"/>
<dbReference type="EMBL" id="WKKI01000039">
    <property type="protein sequence ID" value="MRX73632.1"/>
    <property type="molecule type" value="Genomic_DNA"/>
</dbReference>
<dbReference type="OrthoDB" id="2591789at2"/>
<dbReference type="NCBIfam" id="NF041644">
    <property type="entry name" value="CBO0543_fam"/>
    <property type="match status" value="1"/>
</dbReference>
<dbReference type="Proteomes" id="UP000448867">
    <property type="component" value="Unassembled WGS sequence"/>
</dbReference>
<keyword evidence="3" id="KW-1185">Reference proteome</keyword>
<dbReference type="InterPro" id="IPR048147">
    <property type="entry name" value="CBO0543-like"/>
</dbReference>
<feature type="transmembrane region" description="Helical" evidence="1">
    <location>
        <begin position="154"/>
        <end position="174"/>
    </location>
</feature>
<reference evidence="2 3" key="1">
    <citation type="submission" date="2019-11" db="EMBL/GenBank/DDBJ databases">
        <title>Bacillus lacus genome.</title>
        <authorList>
            <person name="Allen C.J."/>
            <person name="Newman J.D."/>
        </authorList>
    </citation>
    <scope>NUCLEOTIDE SEQUENCE [LARGE SCALE GENOMIC DNA]</scope>
    <source>
        <strain evidence="2 3">KCTC 33946</strain>
    </source>
</reference>
<evidence type="ECO:0000313" key="2">
    <source>
        <dbReference type="EMBL" id="MRX73632.1"/>
    </source>
</evidence>
<feature type="transmembrane region" description="Helical" evidence="1">
    <location>
        <begin position="61"/>
        <end position="78"/>
    </location>
</feature>
<organism evidence="2 3">
    <name type="scientific">Metabacillus lacus</name>
    <dbReference type="NCBI Taxonomy" id="1983721"/>
    <lineage>
        <taxon>Bacteria</taxon>
        <taxon>Bacillati</taxon>
        <taxon>Bacillota</taxon>
        <taxon>Bacilli</taxon>
        <taxon>Bacillales</taxon>
        <taxon>Bacillaceae</taxon>
        <taxon>Metabacillus</taxon>
    </lineage>
</organism>
<keyword evidence="1" id="KW-1133">Transmembrane helix</keyword>
<evidence type="ECO:0000256" key="1">
    <source>
        <dbReference type="SAM" id="Phobius"/>
    </source>
</evidence>
<dbReference type="RefSeq" id="WP_154309090.1">
    <property type="nucleotide sequence ID" value="NZ_WKKI01000039.1"/>
</dbReference>
<dbReference type="AlphaFoldDB" id="A0A7X2J1X6"/>
<accession>A0A7X2J1X6</accession>
<keyword evidence="1" id="KW-0472">Membrane</keyword>
<feature type="transmembrane region" description="Helical" evidence="1">
    <location>
        <begin position="127"/>
        <end position="148"/>
    </location>
</feature>
<evidence type="ECO:0000313" key="3">
    <source>
        <dbReference type="Proteomes" id="UP000448867"/>
    </source>
</evidence>
<protein>
    <submittedName>
        <fullName evidence="2">Uncharacterized protein</fullName>
    </submittedName>
</protein>
<keyword evidence="1" id="KW-0812">Transmembrane</keyword>
<name>A0A7X2J1X6_9BACI</name>
<feature type="transmembrane region" description="Helical" evidence="1">
    <location>
        <begin position="36"/>
        <end position="54"/>
    </location>
</feature>